<evidence type="ECO:0000313" key="3">
    <source>
        <dbReference type="RefSeq" id="XP_026194066.1"/>
    </source>
</evidence>
<dbReference type="AlphaFoldDB" id="A0A6P6S1M7"/>
<evidence type="ECO:0000256" key="1">
    <source>
        <dbReference type="SAM" id="MobiDB-lite"/>
    </source>
</evidence>
<evidence type="ECO:0000313" key="2">
    <source>
        <dbReference type="Proteomes" id="UP000515125"/>
    </source>
</evidence>
<dbReference type="Proteomes" id="UP000515125">
    <property type="component" value="Unplaced"/>
</dbReference>
<proteinExistence type="predicted"/>
<feature type="compositionally biased region" description="Low complexity" evidence="1">
    <location>
        <begin position="225"/>
        <end position="240"/>
    </location>
</feature>
<dbReference type="GeneID" id="34622264"/>
<feature type="region of interest" description="Disordered" evidence="1">
    <location>
        <begin position="386"/>
        <end position="418"/>
    </location>
</feature>
<sequence>DQNPAFSPFYYPAVPPCPFDIAKCRSVLKCLEAQQLAALASAIDNLSFWTPTSMHILYQVWHLLQGQLHEIRAAQILALAMAFRDWHFRDWELSLDMLAPSAADVASAWDSLPASGLLSTPSQQVPSGGVSKAEKTADLSQASSSACSLEDVDMAAAAAAVIGPRLALLFEWKESLVSDCVEGLGRHLSYAAETWHCLRRVKAFTAAVTSGVFLPHLDLMQQQQEEQRFSSFQQQQQEQQQQERRQPPLFFLRLPPVKGERGSLPLLEVPTHSRRHLSEDAFEKFSEGASKGRSPAADARRVSACAAEIFSVCAGADWTALAVLCEETRGTAEALKRISEAQKQQAGGIREAQNRYGEEASVPEQRIGGDATPPPVSPVPPPLLFNAQGAQGRGGAEPVNTEISSKGSGRGRGEERKGVAETVQECLGEATGEGSSRHHCAPTECMETYRKRVSRHVLRRGLRFWMPQRRLLFLWRDRVSVSHAHRGPVLPAPRNCATGGIFPFPRSEKSQIEAFLDVLGMICRLP</sequence>
<name>A0A6P6S1M7_9EIME</name>
<accession>A0A6P6S1M7</accession>
<feature type="non-terminal residue" evidence="3">
    <location>
        <position position="1"/>
    </location>
</feature>
<feature type="region of interest" description="Disordered" evidence="1">
    <location>
        <begin position="225"/>
        <end position="245"/>
    </location>
</feature>
<protein>
    <submittedName>
        <fullName evidence="3">Uncharacterized protein LOC34622264</fullName>
    </submittedName>
</protein>
<reference evidence="3" key="1">
    <citation type="submission" date="2025-08" db="UniProtKB">
        <authorList>
            <consortium name="RefSeq"/>
        </authorList>
    </citation>
    <scope>IDENTIFICATION</scope>
</reference>
<organism evidence="2 3">
    <name type="scientific">Cyclospora cayetanensis</name>
    <dbReference type="NCBI Taxonomy" id="88456"/>
    <lineage>
        <taxon>Eukaryota</taxon>
        <taxon>Sar</taxon>
        <taxon>Alveolata</taxon>
        <taxon>Apicomplexa</taxon>
        <taxon>Conoidasida</taxon>
        <taxon>Coccidia</taxon>
        <taxon>Eucoccidiorida</taxon>
        <taxon>Eimeriorina</taxon>
        <taxon>Eimeriidae</taxon>
        <taxon>Cyclospora</taxon>
    </lineage>
</organism>
<dbReference type="OrthoDB" id="354804at2759"/>
<keyword evidence="2" id="KW-1185">Reference proteome</keyword>
<dbReference type="RefSeq" id="XP_026194066.1">
    <property type="nucleotide sequence ID" value="XM_026338281.1"/>
</dbReference>
<gene>
    <name evidence="3" type="primary">LOC34622264</name>
</gene>